<feature type="coiled-coil region" evidence="1">
    <location>
        <begin position="410"/>
        <end position="437"/>
    </location>
</feature>
<evidence type="ECO:0000256" key="1">
    <source>
        <dbReference type="SAM" id="Coils"/>
    </source>
</evidence>
<feature type="coiled-coil region" evidence="1">
    <location>
        <begin position="502"/>
        <end position="529"/>
    </location>
</feature>
<dbReference type="AlphaFoldDB" id="A0A9D1JP51"/>
<sequence>MRISGVSSYTGRKNILKQSSSIKNSAYTSTSSIKAPINNGAYSINFGNKEFVKPFPHSAYSFHKPEDIPKTFGLYTDSDGNIIGVQNNCGISKSQQATYYNSDSDSEYAKPNYKEMEYKHRQLVDYVSNPENSDTYLPFYEILYPSLNDLNYNHAVTYKNSGFMRIMKNGEAEYRKYPDEGFIKGMLSEKNISDTIKRGELSGKFVVPEMKRQGRIGELLKYANSSEHKKFFYLDSVGPIIDAMAQEGRLDEILVHYPDFVGKDVNCSSEVYKNLIQAMLNEGRYDECTEMLGRYSKQIDELRNAGDFTLDVAPAFDNFKKDTQTKLNDFDKKIKNDSETADKELQYAKKSAFRSYLSTDGSRDFLQRIIYDGLTLGLYEVGKIACWVYDRHQNIAEVPKTVEKARKINNEEMKRHAARTQNELKQENIQAAFIRDKQEKIERIKNKAYEELFVPIRANHRGKRVDVPNCVMLTGANPYTMMEIIDWIGQKSDTNYVKIPSSVNINQMQDKILEELEKAEENYQSTGERSIIFVNGMEKLLNPAVNSRGNISCMKDLMSSADEDFHSTIIFYSNHPKNLDPAATASHRVGLKFDLS</sequence>
<accession>A0A9D1JP51</accession>
<gene>
    <name evidence="2" type="ORF">IAC10_14010</name>
</gene>
<evidence type="ECO:0000313" key="3">
    <source>
        <dbReference type="Proteomes" id="UP000823928"/>
    </source>
</evidence>
<comment type="caution">
    <text evidence="2">The sequence shown here is derived from an EMBL/GenBank/DDBJ whole genome shotgun (WGS) entry which is preliminary data.</text>
</comment>
<proteinExistence type="predicted"/>
<protein>
    <submittedName>
        <fullName evidence="2">Uncharacterized protein</fullName>
    </submittedName>
</protein>
<evidence type="ECO:0000313" key="2">
    <source>
        <dbReference type="EMBL" id="HIS37716.1"/>
    </source>
</evidence>
<reference evidence="2" key="1">
    <citation type="submission" date="2020-10" db="EMBL/GenBank/DDBJ databases">
        <authorList>
            <person name="Gilroy R."/>
        </authorList>
    </citation>
    <scope>NUCLEOTIDE SEQUENCE</scope>
    <source>
        <strain evidence="2">6276</strain>
    </source>
</reference>
<organism evidence="2 3">
    <name type="scientific">Candidatus Scatousia excrementigallinarum</name>
    <dbReference type="NCBI Taxonomy" id="2840935"/>
    <lineage>
        <taxon>Bacteria</taxon>
        <taxon>Candidatus Scatousia</taxon>
    </lineage>
</organism>
<dbReference type="Proteomes" id="UP000823928">
    <property type="component" value="Unassembled WGS sequence"/>
</dbReference>
<name>A0A9D1JP51_9BACT</name>
<reference evidence="2" key="2">
    <citation type="journal article" date="2021" name="PeerJ">
        <title>Extensive microbial diversity within the chicken gut microbiome revealed by metagenomics and culture.</title>
        <authorList>
            <person name="Gilroy R."/>
            <person name="Ravi A."/>
            <person name="Getino M."/>
            <person name="Pursley I."/>
            <person name="Horton D.L."/>
            <person name="Alikhan N.F."/>
            <person name="Baker D."/>
            <person name="Gharbi K."/>
            <person name="Hall N."/>
            <person name="Watson M."/>
            <person name="Adriaenssens E.M."/>
            <person name="Foster-Nyarko E."/>
            <person name="Jarju S."/>
            <person name="Secka A."/>
            <person name="Antonio M."/>
            <person name="Oren A."/>
            <person name="Chaudhuri R.R."/>
            <person name="La Ragione R."/>
            <person name="Hildebrand F."/>
            <person name="Pallen M.J."/>
        </authorList>
    </citation>
    <scope>NUCLEOTIDE SEQUENCE</scope>
    <source>
        <strain evidence="2">6276</strain>
    </source>
</reference>
<dbReference type="EMBL" id="DVIU01000286">
    <property type="protein sequence ID" value="HIS37716.1"/>
    <property type="molecule type" value="Genomic_DNA"/>
</dbReference>
<keyword evidence="1" id="KW-0175">Coiled coil</keyword>